<dbReference type="AlphaFoldDB" id="A0A1J1J209"/>
<organism evidence="1 2">
    <name type="scientific">Clunio marinus</name>
    <dbReference type="NCBI Taxonomy" id="568069"/>
    <lineage>
        <taxon>Eukaryota</taxon>
        <taxon>Metazoa</taxon>
        <taxon>Ecdysozoa</taxon>
        <taxon>Arthropoda</taxon>
        <taxon>Hexapoda</taxon>
        <taxon>Insecta</taxon>
        <taxon>Pterygota</taxon>
        <taxon>Neoptera</taxon>
        <taxon>Endopterygota</taxon>
        <taxon>Diptera</taxon>
        <taxon>Nematocera</taxon>
        <taxon>Chironomoidea</taxon>
        <taxon>Chironomidae</taxon>
        <taxon>Clunio</taxon>
    </lineage>
</organism>
<evidence type="ECO:0000313" key="1">
    <source>
        <dbReference type="EMBL" id="CRL06579.1"/>
    </source>
</evidence>
<keyword evidence="2" id="KW-1185">Reference proteome</keyword>
<accession>A0A1J1J209</accession>
<gene>
    <name evidence="1" type="ORF">CLUMA_CG019915</name>
</gene>
<proteinExistence type="predicted"/>
<dbReference type="Proteomes" id="UP000183832">
    <property type="component" value="Unassembled WGS sequence"/>
</dbReference>
<name>A0A1J1J209_9DIPT</name>
<protein>
    <submittedName>
        <fullName evidence="1">CLUMA_CG019915, isoform A</fullName>
    </submittedName>
</protein>
<dbReference type="EMBL" id="CVRI01000067">
    <property type="protein sequence ID" value="CRL06579.1"/>
    <property type="molecule type" value="Genomic_DNA"/>
</dbReference>
<evidence type="ECO:0000313" key="2">
    <source>
        <dbReference type="Proteomes" id="UP000183832"/>
    </source>
</evidence>
<sequence length="64" mass="7417">MAFRKATTLNSITALVSTRIHKWVPQIVRNFAFKDIKVGKPRASSLKYHCHDLFLTNCFTCIYN</sequence>
<reference evidence="1 2" key="1">
    <citation type="submission" date="2015-04" db="EMBL/GenBank/DDBJ databases">
        <authorList>
            <person name="Syromyatnikov M.Y."/>
            <person name="Popov V.N."/>
        </authorList>
    </citation>
    <scope>NUCLEOTIDE SEQUENCE [LARGE SCALE GENOMIC DNA]</scope>
</reference>